<evidence type="ECO:0000313" key="4">
    <source>
        <dbReference type="EMBL" id="KAK9050661.1"/>
    </source>
</evidence>
<dbReference type="InterPro" id="IPR006073">
    <property type="entry name" value="GTP-bd"/>
</dbReference>
<feature type="compositionally biased region" description="Basic and acidic residues" evidence="1">
    <location>
        <begin position="341"/>
        <end position="359"/>
    </location>
</feature>
<dbReference type="Gene3D" id="3.40.50.300">
    <property type="entry name" value="P-loop containing nucleotide triphosphate hydrolases"/>
    <property type="match status" value="1"/>
</dbReference>
<keyword evidence="2" id="KW-0472">Membrane</keyword>
<feature type="transmembrane region" description="Helical" evidence="2">
    <location>
        <begin position="264"/>
        <end position="287"/>
    </location>
</feature>
<evidence type="ECO:0000313" key="5">
    <source>
        <dbReference type="Proteomes" id="UP001408789"/>
    </source>
</evidence>
<accession>A0AAP0C793</accession>
<sequence>YTPGSWVGNIGGMTQNTPKTTTLLLIGPKGSGKSSLINRISRVFEDDKFAPERAQVTYNSSIRDGTRFLQEYMIPRNSTSFCLYDTPGFSDGLFENVEMIKQWMTKGVRHGELVNRFNNPFLNCETRQDELLAYERRRVDFVIFVVNALSVLKCMENSGADPVYNYRVTRVFNSLYLSFKDQKPVIAITHGDLLSPDERTRVRVYLGDTLAVHPSKQTFDIPDNCDPRTEVTIVDLVCYALEQADRNLPCKSRSMISKARDSTIQLWAMAHLLLLLAAGIIMFTVYFHPESVHVANPEIKKIMKFDQESVPEPDLGIKYVTEINPGIVPEHVLKMKKVIPESTHKRSKKTKELVAERTPGKKQKMKKVVPAPEPNQEIDWKTIRHLWYDP</sequence>
<feature type="non-terminal residue" evidence="4">
    <location>
        <position position="1"/>
    </location>
</feature>
<proteinExistence type="predicted"/>
<protein>
    <recommendedName>
        <fullName evidence="3">G domain-containing protein</fullName>
    </recommendedName>
</protein>
<evidence type="ECO:0000256" key="2">
    <source>
        <dbReference type="SAM" id="Phobius"/>
    </source>
</evidence>
<keyword evidence="5" id="KW-1185">Reference proteome</keyword>
<reference evidence="4 5" key="1">
    <citation type="submission" date="2024-04" db="EMBL/GenBank/DDBJ databases">
        <title>The reference genome of an endangered Asteraceae, Deinandra increscens subsp. villosa, native to the Central Coast of California.</title>
        <authorList>
            <person name="Guilliams M."/>
            <person name="Hasenstab-Lehman K."/>
            <person name="Meyer R."/>
            <person name="Mcevoy S."/>
        </authorList>
    </citation>
    <scope>NUCLEOTIDE SEQUENCE [LARGE SCALE GENOMIC DNA]</scope>
    <source>
        <tissue evidence="4">Leaf</tissue>
    </source>
</reference>
<organism evidence="4 5">
    <name type="scientific">Deinandra increscens subsp. villosa</name>
    <dbReference type="NCBI Taxonomy" id="3103831"/>
    <lineage>
        <taxon>Eukaryota</taxon>
        <taxon>Viridiplantae</taxon>
        <taxon>Streptophyta</taxon>
        <taxon>Embryophyta</taxon>
        <taxon>Tracheophyta</taxon>
        <taxon>Spermatophyta</taxon>
        <taxon>Magnoliopsida</taxon>
        <taxon>eudicotyledons</taxon>
        <taxon>Gunneridae</taxon>
        <taxon>Pentapetalae</taxon>
        <taxon>asterids</taxon>
        <taxon>campanulids</taxon>
        <taxon>Asterales</taxon>
        <taxon>Asteraceae</taxon>
        <taxon>Asteroideae</taxon>
        <taxon>Heliantheae alliance</taxon>
        <taxon>Madieae</taxon>
        <taxon>Madiinae</taxon>
        <taxon>Deinandra</taxon>
    </lineage>
</organism>
<keyword evidence="2" id="KW-0812">Transmembrane</keyword>
<dbReference type="EMBL" id="JBCNJP010000486">
    <property type="protein sequence ID" value="KAK9050661.1"/>
    <property type="molecule type" value="Genomic_DNA"/>
</dbReference>
<dbReference type="Pfam" id="PF01926">
    <property type="entry name" value="MMR_HSR1"/>
    <property type="match status" value="1"/>
</dbReference>
<dbReference type="SUPFAM" id="SSF52540">
    <property type="entry name" value="P-loop containing nucleoside triphosphate hydrolases"/>
    <property type="match status" value="1"/>
</dbReference>
<gene>
    <name evidence="4" type="ORF">SSX86_030369</name>
</gene>
<feature type="domain" description="G" evidence="3">
    <location>
        <begin position="24"/>
        <end position="110"/>
    </location>
</feature>
<dbReference type="AlphaFoldDB" id="A0AAP0C793"/>
<dbReference type="InterPro" id="IPR027417">
    <property type="entry name" value="P-loop_NTPase"/>
</dbReference>
<evidence type="ECO:0000259" key="3">
    <source>
        <dbReference type="Pfam" id="PF01926"/>
    </source>
</evidence>
<feature type="region of interest" description="Disordered" evidence="1">
    <location>
        <begin position="341"/>
        <end position="372"/>
    </location>
</feature>
<dbReference type="GO" id="GO:0005525">
    <property type="term" value="F:GTP binding"/>
    <property type="evidence" value="ECO:0007669"/>
    <property type="project" value="InterPro"/>
</dbReference>
<dbReference type="PANTHER" id="PTHR14241:SF32">
    <property type="entry name" value="VWFA DOMAIN-CONTAINING PROTEIN-RELATED"/>
    <property type="match status" value="1"/>
</dbReference>
<evidence type="ECO:0000256" key="1">
    <source>
        <dbReference type="SAM" id="MobiDB-lite"/>
    </source>
</evidence>
<comment type="caution">
    <text evidence="4">The sequence shown here is derived from an EMBL/GenBank/DDBJ whole genome shotgun (WGS) entry which is preliminary data.</text>
</comment>
<keyword evidence="2" id="KW-1133">Transmembrane helix</keyword>
<name>A0AAP0C793_9ASTR</name>
<dbReference type="PANTHER" id="PTHR14241">
    <property type="entry name" value="INTERFERON-INDUCED PROTEIN 44"/>
    <property type="match status" value="1"/>
</dbReference>
<dbReference type="Proteomes" id="UP001408789">
    <property type="component" value="Unassembled WGS sequence"/>
</dbReference>